<comment type="caution">
    <text evidence="2">The sequence shown here is derived from an EMBL/GenBank/DDBJ whole genome shotgun (WGS) entry which is preliminary data.</text>
</comment>
<evidence type="ECO:0000259" key="1">
    <source>
        <dbReference type="SMART" id="SM00245"/>
    </source>
</evidence>
<dbReference type="GO" id="GO:0006508">
    <property type="term" value="P:proteolysis"/>
    <property type="evidence" value="ECO:0007669"/>
    <property type="project" value="InterPro"/>
</dbReference>
<dbReference type="GO" id="GO:0004175">
    <property type="term" value="F:endopeptidase activity"/>
    <property type="evidence" value="ECO:0007669"/>
    <property type="project" value="TreeGrafter"/>
</dbReference>
<dbReference type="AlphaFoldDB" id="A0A916Q894"/>
<dbReference type="Pfam" id="PF03572">
    <property type="entry name" value="Peptidase_S41"/>
    <property type="match status" value="1"/>
</dbReference>
<dbReference type="GO" id="GO:0007165">
    <property type="term" value="P:signal transduction"/>
    <property type="evidence" value="ECO:0007669"/>
    <property type="project" value="TreeGrafter"/>
</dbReference>
<reference evidence="2" key="1">
    <citation type="submission" date="2020-06" db="EMBL/GenBank/DDBJ databases">
        <title>Characterization of fructooligosaccharide metabolism and fructooligosaccharide-degrading enzymes in human commensal butyrate producers.</title>
        <authorList>
            <person name="Tanno H."/>
            <person name="Fujii T."/>
            <person name="Hirano K."/>
            <person name="Maeno S."/>
            <person name="Tonozuka T."/>
            <person name="Sakamoto M."/>
            <person name="Ohkuma M."/>
            <person name="Tochio T."/>
            <person name="Endo A."/>
        </authorList>
    </citation>
    <scope>NUCLEOTIDE SEQUENCE</scope>
    <source>
        <strain evidence="2">JCM 17466</strain>
    </source>
</reference>
<protein>
    <recommendedName>
        <fullName evidence="1">Tail specific protease domain-containing protein</fullName>
    </recommendedName>
</protein>
<dbReference type="InterPro" id="IPR029045">
    <property type="entry name" value="ClpP/crotonase-like_dom_sf"/>
</dbReference>
<dbReference type="RefSeq" id="WP_201310585.1">
    <property type="nucleotide sequence ID" value="NZ_BLYI01000027.1"/>
</dbReference>
<dbReference type="GO" id="GO:0008236">
    <property type="term" value="F:serine-type peptidase activity"/>
    <property type="evidence" value="ECO:0007669"/>
    <property type="project" value="InterPro"/>
</dbReference>
<dbReference type="InterPro" id="IPR005151">
    <property type="entry name" value="Tail-specific_protease"/>
</dbReference>
<dbReference type="Gene3D" id="3.90.226.10">
    <property type="entry name" value="2-enoyl-CoA Hydratase, Chain A, domain 1"/>
    <property type="match status" value="1"/>
</dbReference>
<dbReference type="PANTHER" id="PTHR32060:SF22">
    <property type="entry name" value="CARBOXYL-TERMINAL-PROCESSING PEPTIDASE 3, CHLOROPLASTIC"/>
    <property type="match status" value="1"/>
</dbReference>
<dbReference type="EMBL" id="BLYI01000027">
    <property type="protein sequence ID" value="GFO84871.1"/>
    <property type="molecule type" value="Genomic_DNA"/>
</dbReference>
<gene>
    <name evidence="2" type="ORF">ANBU17_12180</name>
</gene>
<dbReference type="PANTHER" id="PTHR32060">
    <property type="entry name" value="TAIL-SPECIFIC PROTEASE"/>
    <property type="match status" value="1"/>
</dbReference>
<accession>A0A916Q894</accession>
<feature type="domain" description="Tail specific protease" evidence="1">
    <location>
        <begin position="131"/>
        <end position="349"/>
    </location>
</feature>
<evidence type="ECO:0000313" key="2">
    <source>
        <dbReference type="EMBL" id="GFO84871.1"/>
    </source>
</evidence>
<organism evidence="2 3">
    <name type="scientific">Anaerostipes butyraticus</name>
    <dbReference type="NCBI Taxonomy" id="645466"/>
    <lineage>
        <taxon>Bacteria</taxon>
        <taxon>Bacillati</taxon>
        <taxon>Bacillota</taxon>
        <taxon>Clostridia</taxon>
        <taxon>Lachnospirales</taxon>
        <taxon>Lachnospiraceae</taxon>
        <taxon>Anaerostipes</taxon>
    </lineage>
</organism>
<dbReference type="Proteomes" id="UP000613208">
    <property type="component" value="Unassembled WGS sequence"/>
</dbReference>
<proteinExistence type="predicted"/>
<keyword evidence="3" id="KW-1185">Reference proteome</keyword>
<dbReference type="SUPFAM" id="SSF52096">
    <property type="entry name" value="ClpP/crotonase"/>
    <property type="match status" value="1"/>
</dbReference>
<sequence length="377" mass="44635">MNREKIVQIIKEQYIYFDNLSEELKNDFYKIQYIEDKNIFFKELQILLEKFQDPHTKLIRKMEYILPVTLGIIGNKLVVIEVFETNSIIKKGFILKKINHQSISDLLYKMKNIDSESLKLIRILESISRAHNPQKILLTFETGRGQTVEKNIKYVEAKSLKLDNCLKQKYFALMEEHKKRIEQKYKILYYRCPSLLNDAEVNLFMQSLEKQTKLKSIIFDLRNNMGGKIELAIKITEFFINEKVKIYLKDKRKIHEYVLKPRKSVIRGKNVGVLFNNLTCSSLEFIFLRLISDNKNILRMGTPTCGMNDIASVYELGDGMRMSLTTKKYVNFNGKEMHIKNIKPQVYIDINHRDVTNNDDIQLEKAIYYLKKREKLF</sequence>
<dbReference type="GO" id="GO:0030288">
    <property type="term" value="C:outer membrane-bounded periplasmic space"/>
    <property type="evidence" value="ECO:0007669"/>
    <property type="project" value="TreeGrafter"/>
</dbReference>
<name>A0A916Q894_9FIRM</name>
<evidence type="ECO:0000313" key="3">
    <source>
        <dbReference type="Proteomes" id="UP000613208"/>
    </source>
</evidence>
<dbReference type="SMART" id="SM00245">
    <property type="entry name" value="TSPc"/>
    <property type="match status" value="1"/>
</dbReference>